<sequence length="104" mass="12351">MRLTYLKKCLTKVRSDSVFIASTEDYKLLETFNNLTKEKYQEMSDDAKGLINEVTKLQNSYSNFSPYIAQIDDISRQVEFLEQVTLELDEYSKQLEYKFKKVLR</sequence>
<dbReference type="PANTHER" id="PTHR46479">
    <property type="entry name" value="BIOGENESIS OF LYSOSOME-RELATED ORGANELLES COMPLEX 1 SUBUNIT 2"/>
    <property type="match status" value="1"/>
</dbReference>
<evidence type="ECO:0000313" key="2">
    <source>
        <dbReference type="EMBL" id="KAK9766821.1"/>
    </source>
</evidence>
<evidence type="ECO:0000313" key="3">
    <source>
        <dbReference type="Proteomes" id="UP001479436"/>
    </source>
</evidence>
<evidence type="ECO:0000256" key="1">
    <source>
        <dbReference type="ARBA" id="ARBA00008468"/>
    </source>
</evidence>
<comment type="caution">
    <text evidence="2">The sequence shown here is derived from an EMBL/GenBank/DDBJ whole genome shotgun (WGS) entry which is preliminary data.</text>
</comment>
<dbReference type="InterPro" id="IPR019269">
    <property type="entry name" value="BLOC1_su2"/>
</dbReference>
<keyword evidence="3" id="KW-1185">Reference proteome</keyword>
<protein>
    <recommendedName>
        <fullName evidence="4">Biogenesis of lysosome-related organelles complex 1 subunit 2</fullName>
    </recommendedName>
</protein>
<accession>A0ABR2WZA5</accession>
<dbReference type="PANTHER" id="PTHR46479:SF1">
    <property type="entry name" value="BIOGENESIS OF LYSOSOME-RELATED ORGANELLES COMPLEX 1 SUBUNIT 2"/>
    <property type="match status" value="1"/>
</dbReference>
<evidence type="ECO:0008006" key="4">
    <source>
        <dbReference type="Google" id="ProtNLM"/>
    </source>
</evidence>
<name>A0ABR2WZA5_9FUNG</name>
<comment type="similarity">
    <text evidence="1">Belongs to the BLOC1S2 family.</text>
</comment>
<organism evidence="2 3">
    <name type="scientific">Basidiobolus ranarum</name>
    <dbReference type="NCBI Taxonomy" id="34480"/>
    <lineage>
        <taxon>Eukaryota</taxon>
        <taxon>Fungi</taxon>
        <taxon>Fungi incertae sedis</taxon>
        <taxon>Zoopagomycota</taxon>
        <taxon>Entomophthoromycotina</taxon>
        <taxon>Basidiobolomycetes</taxon>
        <taxon>Basidiobolales</taxon>
        <taxon>Basidiobolaceae</taxon>
        <taxon>Basidiobolus</taxon>
    </lineage>
</organism>
<gene>
    <name evidence="2" type="ORF">K7432_003812</name>
</gene>
<dbReference type="Proteomes" id="UP001479436">
    <property type="component" value="Unassembled WGS sequence"/>
</dbReference>
<dbReference type="EMBL" id="JASJQH010000121">
    <property type="protein sequence ID" value="KAK9766821.1"/>
    <property type="molecule type" value="Genomic_DNA"/>
</dbReference>
<reference evidence="2 3" key="1">
    <citation type="submission" date="2023-04" db="EMBL/GenBank/DDBJ databases">
        <title>Genome of Basidiobolus ranarum AG-B5.</title>
        <authorList>
            <person name="Stajich J.E."/>
            <person name="Carter-House D."/>
            <person name="Gryganskyi A."/>
        </authorList>
    </citation>
    <scope>NUCLEOTIDE SEQUENCE [LARGE SCALE GENOMIC DNA]</scope>
    <source>
        <strain evidence="2 3">AG-B5</strain>
    </source>
</reference>
<proteinExistence type="inferred from homology"/>
<dbReference type="Pfam" id="PF10046">
    <property type="entry name" value="BLOC1_2"/>
    <property type="match status" value="1"/>
</dbReference>